<evidence type="ECO:0000256" key="1">
    <source>
        <dbReference type="ARBA" id="ARBA00023015"/>
    </source>
</evidence>
<keyword evidence="1" id="KW-0805">Transcription regulation</keyword>
<reference evidence="5 6" key="1">
    <citation type="submission" date="2021-01" db="EMBL/GenBank/DDBJ databases">
        <title>Azospirillum sp. YIM DDC1 draft genome.</title>
        <authorList>
            <person name="Wang Y.-X."/>
        </authorList>
    </citation>
    <scope>NUCLEOTIDE SEQUENCE [LARGE SCALE GENOMIC DNA]</scope>
    <source>
        <strain evidence="5 6">YIM DDC1</strain>
    </source>
</reference>
<evidence type="ECO:0000313" key="6">
    <source>
        <dbReference type="Proteomes" id="UP000654452"/>
    </source>
</evidence>
<keyword evidence="3" id="KW-0804">Transcription</keyword>
<keyword evidence="2" id="KW-0238">DNA-binding</keyword>
<dbReference type="Proteomes" id="UP000654452">
    <property type="component" value="Unassembled WGS sequence"/>
</dbReference>
<evidence type="ECO:0000256" key="2">
    <source>
        <dbReference type="ARBA" id="ARBA00023125"/>
    </source>
</evidence>
<name>A0ABS1HS55_9PROT</name>
<evidence type="ECO:0000313" key="5">
    <source>
        <dbReference type="EMBL" id="MBK4717658.1"/>
    </source>
</evidence>
<dbReference type="SMART" id="SM00418">
    <property type="entry name" value="HTH_ARSR"/>
    <property type="match status" value="1"/>
</dbReference>
<evidence type="ECO:0000256" key="3">
    <source>
        <dbReference type="ARBA" id="ARBA00023163"/>
    </source>
</evidence>
<dbReference type="PANTHER" id="PTHR43132">
    <property type="entry name" value="ARSENICAL RESISTANCE OPERON REPRESSOR ARSR-RELATED"/>
    <property type="match status" value="1"/>
</dbReference>
<dbReference type="PROSITE" id="PS50987">
    <property type="entry name" value="HTH_ARSR_2"/>
    <property type="match status" value="1"/>
</dbReference>
<dbReference type="PRINTS" id="PR00778">
    <property type="entry name" value="HTHARSR"/>
</dbReference>
<dbReference type="Pfam" id="PF12840">
    <property type="entry name" value="HTH_20"/>
    <property type="match status" value="1"/>
</dbReference>
<comment type="caution">
    <text evidence="5">The sequence shown here is derived from an EMBL/GenBank/DDBJ whole genome shotgun (WGS) entry which is preliminary data.</text>
</comment>
<dbReference type="InterPro" id="IPR051011">
    <property type="entry name" value="Metal_resp_trans_reg"/>
</dbReference>
<keyword evidence="6" id="KW-1185">Reference proteome</keyword>
<dbReference type="RefSeq" id="WP_200484018.1">
    <property type="nucleotide sequence ID" value="NZ_JAEPIV010000001.1"/>
</dbReference>
<dbReference type="InterPro" id="IPR036388">
    <property type="entry name" value="WH-like_DNA-bd_sf"/>
</dbReference>
<accession>A0ABS1HS55</accession>
<dbReference type="CDD" id="cd00090">
    <property type="entry name" value="HTH_ARSR"/>
    <property type="match status" value="1"/>
</dbReference>
<gene>
    <name evidence="5" type="ORF">JJL56_02130</name>
</gene>
<feature type="domain" description="HTH arsR-type" evidence="4">
    <location>
        <begin position="1"/>
        <end position="95"/>
    </location>
</feature>
<dbReference type="PANTHER" id="PTHR43132:SF2">
    <property type="entry name" value="ARSENICAL RESISTANCE OPERON REPRESSOR ARSR-RELATED"/>
    <property type="match status" value="1"/>
</dbReference>
<proteinExistence type="predicted"/>
<dbReference type="Gene3D" id="1.10.10.10">
    <property type="entry name" value="Winged helix-like DNA-binding domain superfamily/Winged helix DNA-binding domain"/>
    <property type="match status" value="1"/>
</dbReference>
<dbReference type="InterPro" id="IPR001845">
    <property type="entry name" value="HTH_ArsR_DNA-bd_dom"/>
</dbReference>
<dbReference type="InterPro" id="IPR036390">
    <property type="entry name" value="WH_DNA-bd_sf"/>
</dbReference>
<dbReference type="SUPFAM" id="SSF46785">
    <property type="entry name" value="Winged helix' DNA-binding domain"/>
    <property type="match status" value="1"/>
</dbReference>
<organism evidence="5 6">
    <name type="scientific">Azospirillum aestuarii</name>
    <dbReference type="NCBI Taxonomy" id="2802052"/>
    <lineage>
        <taxon>Bacteria</taxon>
        <taxon>Pseudomonadati</taxon>
        <taxon>Pseudomonadota</taxon>
        <taxon>Alphaproteobacteria</taxon>
        <taxon>Rhodospirillales</taxon>
        <taxon>Azospirillaceae</taxon>
        <taxon>Azospirillum</taxon>
    </lineage>
</organism>
<evidence type="ECO:0000259" key="4">
    <source>
        <dbReference type="PROSITE" id="PS50987"/>
    </source>
</evidence>
<dbReference type="EMBL" id="JAEPIV010000001">
    <property type="protein sequence ID" value="MBK4717658.1"/>
    <property type="molecule type" value="Genomic_DNA"/>
</dbReference>
<dbReference type="NCBIfam" id="NF033788">
    <property type="entry name" value="HTH_metalloreg"/>
    <property type="match status" value="1"/>
</dbReference>
<dbReference type="InterPro" id="IPR011991">
    <property type="entry name" value="ArsR-like_HTH"/>
</dbReference>
<sequence length="130" mass="13736">MEKKAVLSALSALSQETRLDIFRLLVQTGPEGRAAGAIAEALDVSPATLSFHLTQLTHAGLIIQRREGRSLIYSADFDRMNGLVGFLAENCCGRPANPAACVPVCAPSSEAANGLEEAGFKTTPIPHRSC</sequence>
<protein>
    <submittedName>
        <fullName evidence="5">Helix-turn-helix transcriptional regulator</fullName>
    </submittedName>
</protein>